<proteinExistence type="predicted"/>
<evidence type="ECO:0000313" key="1">
    <source>
        <dbReference type="EMBL" id="CAL1287544.1"/>
    </source>
</evidence>
<protein>
    <submittedName>
        <fullName evidence="1">Uncharacterized protein</fullName>
    </submittedName>
</protein>
<feature type="non-terminal residue" evidence="1">
    <location>
        <position position="1"/>
    </location>
</feature>
<dbReference type="Proteomes" id="UP001497382">
    <property type="component" value="Unassembled WGS sequence"/>
</dbReference>
<sequence length="132" mass="15362">YKSTVEEIQNFVYKFKDTVGYDFVFPSIKCTYLEKKEKTLAYLNMLHNFQDLFNSYVSDAQSLKNSIHQSDMLDNRKLFSPTGETLDLKKIHISVAGDESLQVEKHQIKIYWNAKGKQESLSVKQVKSRKSV</sequence>
<organism evidence="1 2">
    <name type="scientific">Larinioides sclopetarius</name>
    <dbReference type="NCBI Taxonomy" id="280406"/>
    <lineage>
        <taxon>Eukaryota</taxon>
        <taxon>Metazoa</taxon>
        <taxon>Ecdysozoa</taxon>
        <taxon>Arthropoda</taxon>
        <taxon>Chelicerata</taxon>
        <taxon>Arachnida</taxon>
        <taxon>Araneae</taxon>
        <taxon>Araneomorphae</taxon>
        <taxon>Entelegynae</taxon>
        <taxon>Araneoidea</taxon>
        <taxon>Araneidae</taxon>
        <taxon>Larinioides</taxon>
    </lineage>
</organism>
<feature type="non-terminal residue" evidence="1">
    <location>
        <position position="132"/>
    </location>
</feature>
<dbReference type="AlphaFoldDB" id="A0AAV2AUX8"/>
<keyword evidence="2" id="KW-1185">Reference proteome</keyword>
<name>A0AAV2AUX8_9ARAC</name>
<dbReference type="EMBL" id="CAXIEN010000219">
    <property type="protein sequence ID" value="CAL1287544.1"/>
    <property type="molecule type" value="Genomic_DNA"/>
</dbReference>
<evidence type="ECO:0000313" key="2">
    <source>
        <dbReference type="Proteomes" id="UP001497382"/>
    </source>
</evidence>
<accession>A0AAV2AUX8</accession>
<gene>
    <name evidence="1" type="ORF">LARSCL_LOCUS14886</name>
</gene>
<reference evidence="1 2" key="1">
    <citation type="submission" date="2024-04" db="EMBL/GenBank/DDBJ databases">
        <authorList>
            <person name="Rising A."/>
            <person name="Reimegard J."/>
            <person name="Sonavane S."/>
            <person name="Akerstrom W."/>
            <person name="Nylinder S."/>
            <person name="Hedman E."/>
            <person name="Kallberg Y."/>
        </authorList>
    </citation>
    <scope>NUCLEOTIDE SEQUENCE [LARGE SCALE GENOMIC DNA]</scope>
</reference>
<comment type="caution">
    <text evidence="1">The sequence shown here is derived from an EMBL/GenBank/DDBJ whole genome shotgun (WGS) entry which is preliminary data.</text>
</comment>